<sequence>MEDKLKLSLLTEQPFTGQIFVKNKHYDEACVQKYKDNKQKGAYFLVQIGRCGMQKLRSASPKGMNFVIAVVISFHPQFITHVDRAYNIRCFYMEAEESVSSKLEVSMIPTSSLYDSMIMPKCKYVVKLNSLNGPEVFYANIGEIVYHPPKCAKEYRLKKRSLNSSHVVPSYKNDINDDSSSDQYILDVLTQEMTVFDLQKQSTNNKMRNLSNSESLFDEPNSLLWLTKSDDDTDQSRFSQLCASYTQVYATMIALLATFCLMATMLTILARKAFRMKDQSKVWSEKAIDDNSVKSGFMYIT</sequence>
<evidence type="ECO:0000256" key="1">
    <source>
        <dbReference type="ARBA" id="ARBA00022460"/>
    </source>
</evidence>
<keyword evidence="3" id="KW-0472">Membrane</keyword>
<evidence type="ECO:0000259" key="4">
    <source>
        <dbReference type="PROSITE" id="PS51034"/>
    </source>
</evidence>
<proteinExistence type="predicted"/>
<dbReference type="Proteomes" id="UP000887565">
    <property type="component" value="Unplaced"/>
</dbReference>
<dbReference type="Pfam" id="PF25057">
    <property type="entry name" value="CUT_N"/>
    <property type="match status" value="1"/>
</dbReference>
<dbReference type="InterPro" id="IPR051962">
    <property type="entry name" value="Cuticlin"/>
</dbReference>
<evidence type="ECO:0000313" key="5">
    <source>
        <dbReference type="Proteomes" id="UP000887565"/>
    </source>
</evidence>
<keyword evidence="2" id="KW-0732">Signal</keyword>
<dbReference type="WBParaSite" id="nRc.2.0.1.t32321-RA">
    <property type="protein sequence ID" value="nRc.2.0.1.t32321-RA"/>
    <property type="gene ID" value="nRc.2.0.1.g32321"/>
</dbReference>
<feature type="domain" description="ZP" evidence="4">
    <location>
        <begin position="1"/>
        <end position="301"/>
    </location>
</feature>
<feature type="transmembrane region" description="Helical" evidence="3">
    <location>
        <begin position="248"/>
        <end position="270"/>
    </location>
</feature>
<keyword evidence="3" id="KW-0812">Transmembrane</keyword>
<evidence type="ECO:0000313" key="6">
    <source>
        <dbReference type="WBParaSite" id="nRc.2.0.1.t32321-RA"/>
    </source>
</evidence>
<dbReference type="AlphaFoldDB" id="A0A915K0L0"/>
<dbReference type="PANTHER" id="PTHR22907">
    <property type="entry name" value="GH04558P"/>
    <property type="match status" value="1"/>
</dbReference>
<protein>
    <submittedName>
        <fullName evidence="6">ZP domain-containing protein</fullName>
    </submittedName>
</protein>
<evidence type="ECO:0000256" key="2">
    <source>
        <dbReference type="ARBA" id="ARBA00022729"/>
    </source>
</evidence>
<dbReference type="GO" id="GO:0042302">
    <property type="term" value="F:structural constituent of cuticle"/>
    <property type="evidence" value="ECO:0007669"/>
    <property type="project" value="UniProtKB-KW"/>
</dbReference>
<accession>A0A915K0L0</accession>
<reference evidence="6" key="1">
    <citation type="submission" date="2022-11" db="UniProtKB">
        <authorList>
            <consortium name="WormBaseParasite"/>
        </authorList>
    </citation>
    <scope>IDENTIFICATION</scope>
</reference>
<keyword evidence="3" id="KW-1133">Transmembrane helix</keyword>
<organism evidence="5 6">
    <name type="scientific">Romanomermis culicivorax</name>
    <name type="common">Nematode worm</name>
    <dbReference type="NCBI Taxonomy" id="13658"/>
    <lineage>
        <taxon>Eukaryota</taxon>
        <taxon>Metazoa</taxon>
        <taxon>Ecdysozoa</taxon>
        <taxon>Nematoda</taxon>
        <taxon>Enoplea</taxon>
        <taxon>Dorylaimia</taxon>
        <taxon>Mermithida</taxon>
        <taxon>Mermithoidea</taxon>
        <taxon>Mermithidae</taxon>
        <taxon>Romanomermis</taxon>
    </lineage>
</organism>
<keyword evidence="5" id="KW-1185">Reference proteome</keyword>
<dbReference type="PANTHER" id="PTHR22907:SF32">
    <property type="entry name" value="ZP DOMAIN-CONTAINING PROTEIN"/>
    <property type="match status" value="1"/>
</dbReference>
<keyword evidence="1" id="KW-0193">Cuticle</keyword>
<evidence type="ECO:0000256" key="3">
    <source>
        <dbReference type="SAM" id="Phobius"/>
    </source>
</evidence>
<dbReference type="PROSITE" id="PS51034">
    <property type="entry name" value="ZP_2"/>
    <property type="match status" value="1"/>
</dbReference>
<dbReference type="SMART" id="SM00241">
    <property type="entry name" value="ZP"/>
    <property type="match status" value="1"/>
</dbReference>
<dbReference type="InterPro" id="IPR001507">
    <property type="entry name" value="ZP_dom"/>
</dbReference>
<name>A0A915K0L0_ROMCU</name>
<dbReference type="InterPro" id="IPR056953">
    <property type="entry name" value="CUT_N"/>
</dbReference>